<evidence type="ECO:0000313" key="2">
    <source>
        <dbReference type="Proteomes" id="UP001217089"/>
    </source>
</evidence>
<gene>
    <name evidence="1" type="ORF">KUTeg_016556</name>
</gene>
<comment type="caution">
    <text evidence="1">The sequence shown here is derived from an EMBL/GenBank/DDBJ whole genome shotgun (WGS) entry which is preliminary data.</text>
</comment>
<accession>A0ABQ9EQ29</accession>
<dbReference type="InterPro" id="IPR022122">
    <property type="entry name" value="DUF3657"/>
</dbReference>
<reference evidence="1 2" key="1">
    <citation type="submission" date="2022-12" db="EMBL/GenBank/DDBJ databases">
        <title>Chromosome-level genome of Tegillarca granosa.</title>
        <authorList>
            <person name="Kim J."/>
        </authorList>
    </citation>
    <scope>NUCLEOTIDE SEQUENCE [LARGE SCALE GENOMIC DNA]</scope>
    <source>
        <strain evidence="1">Teg-2019</strain>
        <tissue evidence="1">Adductor muscle</tissue>
    </source>
</reference>
<dbReference type="PANTHER" id="PTHR12482">
    <property type="entry name" value="LIPASE ROG1-RELATED-RELATED"/>
    <property type="match status" value="1"/>
</dbReference>
<keyword evidence="2" id="KW-1185">Reference proteome</keyword>
<sequence>MYVLYTCHRFYQIRTSLKTPPKTPAKIEVTLPKASEESLVLPACVINGVAVSKTFQILYRSEDVQINDLVLYRLHTLIESNKIVESLEKLELQVSVELWFSEEEDIGPTGLQEKMENVSSRMLSLHFSPTKGLHHHVPVLFDYFHLSAIEVTVHGTLIALHQPYISVPRPPKSAWANKPGQPEQSTLEMVYFGSRTVSGDPDDCSTVKLHTAYNVHKRICTVLLSAYESLQATFQQCLSRMARSDFKLEHKDCHMWLETLVNNLQNFNNEEDLLQTATTDITQLCAENVILWTQFLEIVSLDKRVLLYLAAEHHTMRVKRFAEGFFSHDNPKPECLSCYEPSYHGHSDLASVVRSSSYFQNLPPIPVECLELDGDFNSLPIIFEDVYCDHIPMISGKYFIPIQRT</sequence>
<dbReference type="PANTHER" id="PTHR12482:SF67">
    <property type="entry name" value="DUF676 DOMAIN-CONTAINING PROTEIN"/>
    <property type="match status" value="1"/>
</dbReference>
<dbReference type="Pfam" id="PF12394">
    <property type="entry name" value="DUF3657"/>
    <property type="match status" value="1"/>
</dbReference>
<organism evidence="1 2">
    <name type="scientific">Tegillarca granosa</name>
    <name type="common">Malaysian cockle</name>
    <name type="synonym">Anadara granosa</name>
    <dbReference type="NCBI Taxonomy" id="220873"/>
    <lineage>
        <taxon>Eukaryota</taxon>
        <taxon>Metazoa</taxon>
        <taxon>Spiralia</taxon>
        <taxon>Lophotrochozoa</taxon>
        <taxon>Mollusca</taxon>
        <taxon>Bivalvia</taxon>
        <taxon>Autobranchia</taxon>
        <taxon>Pteriomorphia</taxon>
        <taxon>Arcoida</taxon>
        <taxon>Arcoidea</taxon>
        <taxon>Arcidae</taxon>
        <taxon>Tegillarca</taxon>
    </lineage>
</organism>
<proteinExistence type="predicted"/>
<dbReference type="InterPro" id="IPR044294">
    <property type="entry name" value="Lipase-like"/>
</dbReference>
<name>A0ABQ9EQ29_TEGGR</name>
<protein>
    <submittedName>
        <fullName evidence="1">Uncharacterized protein</fullName>
    </submittedName>
</protein>
<dbReference type="Proteomes" id="UP001217089">
    <property type="component" value="Unassembled WGS sequence"/>
</dbReference>
<dbReference type="EMBL" id="JARBDR010000813">
    <property type="protein sequence ID" value="KAJ8306011.1"/>
    <property type="molecule type" value="Genomic_DNA"/>
</dbReference>
<evidence type="ECO:0000313" key="1">
    <source>
        <dbReference type="EMBL" id="KAJ8306011.1"/>
    </source>
</evidence>